<evidence type="ECO:0000256" key="2">
    <source>
        <dbReference type="SAM" id="Phobius"/>
    </source>
</evidence>
<feature type="region of interest" description="Disordered" evidence="1">
    <location>
        <begin position="30"/>
        <end position="51"/>
    </location>
</feature>
<gene>
    <name evidence="3" type="ORF">KDL01_04180</name>
</gene>
<dbReference type="PANTHER" id="PTHR37305">
    <property type="entry name" value="INTEGRAL MEMBRANE PROTEIN-RELATED"/>
    <property type="match status" value="1"/>
</dbReference>
<reference evidence="3" key="1">
    <citation type="submission" date="2021-04" db="EMBL/GenBank/DDBJ databases">
        <title>Genome based classification of Actinospica acidithermotolerans sp. nov., an actinobacterium isolated from an Indonesian hot spring.</title>
        <authorList>
            <person name="Kusuma A.B."/>
            <person name="Putra K.E."/>
            <person name="Nafisah S."/>
            <person name="Loh J."/>
            <person name="Nouioui I."/>
            <person name="Goodfellow M."/>
        </authorList>
    </citation>
    <scope>NUCLEOTIDE SEQUENCE</scope>
    <source>
        <strain evidence="3">CSCA 57</strain>
    </source>
</reference>
<feature type="transmembrane region" description="Helical" evidence="2">
    <location>
        <begin position="248"/>
        <end position="269"/>
    </location>
</feature>
<evidence type="ECO:0000256" key="1">
    <source>
        <dbReference type="SAM" id="MobiDB-lite"/>
    </source>
</evidence>
<evidence type="ECO:0000313" key="3">
    <source>
        <dbReference type="EMBL" id="MBR7832440.1"/>
    </source>
</evidence>
<dbReference type="PANTHER" id="PTHR37305:SF1">
    <property type="entry name" value="MEMBRANE PROTEIN"/>
    <property type="match status" value="1"/>
</dbReference>
<comment type="caution">
    <text evidence="3">The sequence shown here is derived from an EMBL/GenBank/DDBJ whole genome shotgun (WGS) entry which is preliminary data.</text>
</comment>
<feature type="transmembrane region" description="Helical" evidence="2">
    <location>
        <begin position="221"/>
        <end position="242"/>
    </location>
</feature>
<keyword evidence="2" id="KW-0472">Membrane</keyword>
<keyword evidence="4" id="KW-1185">Reference proteome</keyword>
<sequence length="329" mass="34039">MSQDEVLATATVVVAQTAARTEVQTATPAVAQTGVRTTGPAAAAPSSATPSPWRSVISRIGGTLLVNELRTMFRRNRNLVLLAALAAIPIAIGIAIKVSLRHHGQNAGGFLAQVSNNGLFLVFASLSLTLPIFLPMALGVVAGDSISGEASQGTLRYLLVAPVGRIRLLAVKGVSLVVFCLVSTAVVSLAALLTGLALFPTGPVTLLSGDSISMGAATVKAVWITLLVAASLLGLAALGLFVSTLTDTPIAAMAVATGVTILCGIMQVIPQLSAIQPWLYTAQWPSYADVLRDPVYFSGIEHNLEIQAGYVAVFTLAAWARLTTRDVSS</sequence>
<name>A0A941IL03_9ACTN</name>
<dbReference type="EMBL" id="JAGSOG010000011">
    <property type="protein sequence ID" value="MBR7832440.1"/>
    <property type="molecule type" value="Genomic_DNA"/>
</dbReference>
<keyword evidence="2" id="KW-1133">Transmembrane helix</keyword>
<organism evidence="3 4">
    <name type="scientific">Actinospica durhamensis</name>
    <dbReference type="NCBI Taxonomy" id="1508375"/>
    <lineage>
        <taxon>Bacteria</taxon>
        <taxon>Bacillati</taxon>
        <taxon>Actinomycetota</taxon>
        <taxon>Actinomycetes</taxon>
        <taxon>Catenulisporales</taxon>
        <taxon>Actinospicaceae</taxon>
        <taxon>Actinospica</taxon>
    </lineage>
</organism>
<proteinExistence type="predicted"/>
<protein>
    <submittedName>
        <fullName evidence="3">ABC transporter permease subunit</fullName>
    </submittedName>
</protein>
<dbReference type="RefSeq" id="WP_212526965.1">
    <property type="nucleotide sequence ID" value="NZ_JAGSOG010000011.1"/>
</dbReference>
<feature type="transmembrane region" description="Helical" evidence="2">
    <location>
        <begin position="79"/>
        <end position="100"/>
    </location>
</feature>
<accession>A0A941IL03</accession>
<feature type="transmembrane region" description="Helical" evidence="2">
    <location>
        <begin position="120"/>
        <end position="142"/>
    </location>
</feature>
<dbReference type="AlphaFoldDB" id="A0A941IL03"/>
<dbReference type="Proteomes" id="UP000675781">
    <property type="component" value="Unassembled WGS sequence"/>
</dbReference>
<evidence type="ECO:0000313" key="4">
    <source>
        <dbReference type="Proteomes" id="UP000675781"/>
    </source>
</evidence>
<feature type="compositionally biased region" description="Low complexity" evidence="1">
    <location>
        <begin position="37"/>
        <end position="51"/>
    </location>
</feature>
<keyword evidence="2" id="KW-0812">Transmembrane</keyword>
<feature type="transmembrane region" description="Helical" evidence="2">
    <location>
        <begin position="176"/>
        <end position="200"/>
    </location>
</feature>
<dbReference type="Pfam" id="PF12679">
    <property type="entry name" value="ABC2_membrane_2"/>
    <property type="match status" value="1"/>
</dbReference>